<dbReference type="OrthoDB" id="9775677at2"/>
<dbReference type="AlphaFoldDB" id="A0A5B8J7X6"/>
<dbReference type="GO" id="GO:0046872">
    <property type="term" value="F:metal ion binding"/>
    <property type="evidence" value="ECO:0007669"/>
    <property type="project" value="UniProtKB-KW"/>
</dbReference>
<evidence type="ECO:0000256" key="4">
    <source>
        <dbReference type="ARBA" id="ARBA00022723"/>
    </source>
</evidence>
<dbReference type="PRINTS" id="PR00786">
    <property type="entry name" value="NEPRILYSIN"/>
</dbReference>
<keyword evidence="6" id="KW-0862">Zinc</keyword>
<keyword evidence="11" id="KW-1185">Reference proteome</keyword>
<gene>
    <name evidence="10" type="ORF">FRW55_03520</name>
</gene>
<dbReference type="PANTHER" id="PTHR11733">
    <property type="entry name" value="ZINC METALLOPROTEASE FAMILY M13 NEPRILYSIN-RELATED"/>
    <property type="match status" value="1"/>
</dbReference>
<reference evidence="10 11" key="1">
    <citation type="journal article" date="2019" name="Microbiol. Resour. Announc.">
        <title>Complete Genome Sequences of Three Mycoplasma anserisalpingitis (Mycoplasma sp. 1220) Strains.</title>
        <authorList>
            <person name="Grozner D."/>
            <person name="Forro B."/>
            <person name="Kovacs A.B."/>
            <person name="Marton S."/>
            <person name="Banyai K."/>
            <person name="Kreizinger Z."/>
            <person name="Sulyok K.M."/>
            <person name="Gyuranecz M."/>
        </authorList>
    </citation>
    <scope>NUCLEOTIDE SEQUENCE [LARGE SCALE GENOMIC DNA]</scope>
    <source>
        <strain evidence="10 11">ATCC:BAA-2147</strain>
    </source>
</reference>
<dbReference type="RefSeq" id="WP_146368748.1">
    <property type="nucleotide sequence ID" value="NZ_CP042295.1"/>
</dbReference>
<dbReference type="Gene3D" id="1.10.1380.10">
    <property type="entry name" value="Neutral endopeptidase , domain2"/>
    <property type="match status" value="1"/>
</dbReference>
<organism evidence="10 11">
    <name type="scientific">Mycoplasma anserisalpingitidis</name>
    <dbReference type="NCBI Taxonomy" id="519450"/>
    <lineage>
        <taxon>Bacteria</taxon>
        <taxon>Bacillati</taxon>
        <taxon>Mycoplasmatota</taxon>
        <taxon>Mollicutes</taxon>
        <taxon>Mycoplasmataceae</taxon>
        <taxon>Mycoplasma</taxon>
    </lineage>
</organism>
<evidence type="ECO:0000313" key="11">
    <source>
        <dbReference type="Proteomes" id="UP000318927"/>
    </source>
</evidence>
<dbReference type="GO" id="GO:0004222">
    <property type="term" value="F:metalloendopeptidase activity"/>
    <property type="evidence" value="ECO:0007669"/>
    <property type="project" value="InterPro"/>
</dbReference>
<keyword evidence="3" id="KW-0645">Protease</keyword>
<comment type="similarity">
    <text evidence="2">Belongs to the peptidase M13 family.</text>
</comment>
<dbReference type="InterPro" id="IPR018497">
    <property type="entry name" value="Peptidase_M13_C"/>
</dbReference>
<proteinExistence type="inferred from homology"/>
<dbReference type="InterPro" id="IPR042089">
    <property type="entry name" value="Peptidase_M13_dom_2"/>
</dbReference>
<evidence type="ECO:0000256" key="7">
    <source>
        <dbReference type="ARBA" id="ARBA00023049"/>
    </source>
</evidence>
<accession>A0A5B8J7X6</accession>
<dbReference type="Pfam" id="PF05649">
    <property type="entry name" value="Peptidase_M13_N"/>
    <property type="match status" value="1"/>
</dbReference>
<dbReference type="GO" id="GO:0016485">
    <property type="term" value="P:protein processing"/>
    <property type="evidence" value="ECO:0007669"/>
    <property type="project" value="TreeGrafter"/>
</dbReference>
<dbReference type="InterPro" id="IPR024079">
    <property type="entry name" value="MetalloPept_cat_dom_sf"/>
</dbReference>
<dbReference type="KEGG" id="mans:FRW55_03520"/>
<dbReference type="Gene3D" id="3.40.390.10">
    <property type="entry name" value="Collagenase (Catalytic Domain)"/>
    <property type="match status" value="1"/>
</dbReference>
<feature type="domain" description="Peptidase M13 N-terminal" evidence="9">
    <location>
        <begin position="7"/>
        <end position="386"/>
    </location>
</feature>
<protein>
    <submittedName>
        <fullName evidence="10">M13 family metallopeptidase</fullName>
    </submittedName>
</protein>
<evidence type="ECO:0000256" key="5">
    <source>
        <dbReference type="ARBA" id="ARBA00022801"/>
    </source>
</evidence>
<dbReference type="PROSITE" id="PS51885">
    <property type="entry name" value="NEPRILYSIN"/>
    <property type="match status" value="1"/>
</dbReference>
<name>A0A5B8J7X6_9MOLU</name>
<dbReference type="Pfam" id="PF01431">
    <property type="entry name" value="Peptidase_M13"/>
    <property type="match status" value="1"/>
</dbReference>
<dbReference type="CDD" id="cd08662">
    <property type="entry name" value="M13"/>
    <property type="match status" value="1"/>
</dbReference>
<evidence type="ECO:0000259" key="9">
    <source>
        <dbReference type="Pfam" id="PF05649"/>
    </source>
</evidence>
<keyword evidence="4" id="KW-0479">Metal-binding</keyword>
<evidence type="ECO:0000259" key="8">
    <source>
        <dbReference type="Pfam" id="PF01431"/>
    </source>
</evidence>
<feature type="domain" description="Peptidase M13 C-terminal" evidence="8">
    <location>
        <begin position="440"/>
        <end position="628"/>
    </location>
</feature>
<evidence type="ECO:0000256" key="2">
    <source>
        <dbReference type="ARBA" id="ARBA00007357"/>
    </source>
</evidence>
<keyword evidence="7" id="KW-0482">Metalloprotease</keyword>
<evidence type="ECO:0000256" key="3">
    <source>
        <dbReference type="ARBA" id="ARBA00022670"/>
    </source>
</evidence>
<evidence type="ECO:0000256" key="6">
    <source>
        <dbReference type="ARBA" id="ARBA00022833"/>
    </source>
</evidence>
<dbReference type="GO" id="GO:0005886">
    <property type="term" value="C:plasma membrane"/>
    <property type="evidence" value="ECO:0007669"/>
    <property type="project" value="TreeGrafter"/>
</dbReference>
<evidence type="ECO:0000313" key="10">
    <source>
        <dbReference type="EMBL" id="QDY87202.1"/>
    </source>
</evidence>
<keyword evidence="5" id="KW-0378">Hydrolase</keyword>
<dbReference type="PANTHER" id="PTHR11733:SF167">
    <property type="entry name" value="FI17812P1-RELATED"/>
    <property type="match status" value="1"/>
</dbReference>
<dbReference type="SUPFAM" id="SSF55486">
    <property type="entry name" value="Metalloproteases ('zincins'), catalytic domain"/>
    <property type="match status" value="1"/>
</dbReference>
<evidence type="ECO:0000256" key="1">
    <source>
        <dbReference type="ARBA" id="ARBA00001947"/>
    </source>
</evidence>
<dbReference type="EMBL" id="CP042295">
    <property type="protein sequence ID" value="QDY87202.1"/>
    <property type="molecule type" value="Genomic_DNA"/>
</dbReference>
<comment type="cofactor">
    <cofactor evidence="1">
        <name>Zn(2+)</name>
        <dbReference type="ChEBI" id="CHEBI:29105"/>
    </cofactor>
</comment>
<dbReference type="InterPro" id="IPR008753">
    <property type="entry name" value="Peptidase_M13_N"/>
</dbReference>
<sequence length="634" mass="74236">MNKNSLKNDFFNHINQEWLEKTQIPSDRPSISGFGELDLAIEKLIIDLTLGFADGSKEMPDNKYIKEYIKLFRKFYNVDQRAQDSYKPAHKILSKIEELKSFDELNKKFIEFQRDFTYLPVDFGVAEDMKNSKINVLWAETPGLILPDKTDYEDVENRDKKLNAWKSMVKKLLIKYGKTEEESEKLLYDAIKFDSLLVESSKNSVEMAQYTKLYNPLNQEEIKKYFIGFDLIKYASELVENKPIDKVIFPNEKIFSVFKDIFNENNFKYYKSALFIFNLLKVAPYLDEESRIISGEFSRFLSGTKEAKSLLKYSVNSALAYYSIPFGIYYAKTYFGEENKKEVEKMIEEMIQVYKERLESNSWLERKTIEKALEKLSKIEYMVAYPEELQPVYDHLFIDENKSLVENIFELNAVRNKFSFKKYLEETNPKYWSMSPATVNAYYNPMKNHIVFPAAILSYPFYSPKNSSAANFGGIGAVIAHEISHAFDNNGSQFDSDGNLNNWWTENDLAKFNKKIEHIIRLFDGREVISEQKCNGTLTASENIADCGGFQCAYEAASRRSDFNRRDFFESWARIWRFKSSDEYIKLLLSVDVHAPAKLRANVHLMNSAEFQEEFDITENDKMYLPKEEMLEIW</sequence>
<dbReference type="Proteomes" id="UP000318927">
    <property type="component" value="Chromosome"/>
</dbReference>
<dbReference type="InterPro" id="IPR000718">
    <property type="entry name" value="Peptidase_M13"/>
</dbReference>